<protein>
    <recommendedName>
        <fullName evidence="1">Rho-GAP domain-containing protein</fullName>
    </recommendedName>
</protein>
<sequence>MSTVALATVWGPNLISRPNAPFTVEDSKIVCEIAAVLIGRVTDLFFLQQADFHRTLSRVYQDFWAQINPAEEPVPEGHSILYVEGDFDYSLLPRPYCESTPKTVIFRSSSAM</sequence>
<name>A0A3P7MQS0_DIBLA</name>
<evidence type="ECO:0000313" key="2">
    <source>
        <dbReference type="EMBL" id="VDN20481.1"/>
    </source>
</evidence>
<organism evidence="2 3">
    <name type="scientific">Dibothriocephalus latus</name>
    <name type="common">Fish tapeworm</name>
    <name type="synonym">Diphyllobothrium latum</name>
    <dbReference type="NCBI Taxonomy" id="60516"/>
    <lineage>
        <taxon>Eukaryota</taxon>
        <taxon>Metazoa</taxon>
        <taxon>Spiralia</taxon>
        <taxon>Lophotrochozoa</taxon>
        <taxon>Platyhelminthes</taxon>
        <taxon>Cestoda</taxon>
        <taxon>Eucestoda</taxon>
        <taxon>Diphyllobothriidea</taxon>
        <taxon>Diphyllobothriidae</taxon>
        <taxon>Dibothriocephalus</taxon>
    </lineage>
</organism>
<keyword evidence="3" id="KW-1185">Reference proteome</keyword>
<evidence type="ECO:0000313" key="3">
    <source>
        <dbReference type="Proteomes" id="UP000281553"/>
    </source>
</evidence>
<proteinExistence type="predicted"/>
<accession>A0A3P7MQS0</accession>
<dbReference type="InterPro" id="IPR000198">
    <property type="entry name" value="RhoGAP_dom"/>
</dbReference>
<dbReference type="Proteomes" id="UP000281553">
    <property type="component" value="Unassembled WGS sequence"/>
</dbReference>
<dbReference type="EMBL" id="UYRU01070973">
    <property type="protein sequence ID" value="VDN20481.1"/>
    <property type="molecule type" value="Genomic_DNA"/>
</dbReference>
<gene>
    <name evidence="2" type="ORF">DILT_LOCUS13629</name>
</gene>
<reference evidence="2 3" key="1">
    <citation type="submission" date="2018-11" db="EMBL/GenBank/DDBJ databases">
        <authorList>
            <consortium name="Pathogen Informatics"/>
        </authorList>
    </citation>
    <scope>NUCLEOTIDE SEQUENCE [LARGE SCALE GENOMIC DNA]</scope>
</reference>
<evidence type="ECO:0000259" key="1">
    <source>
        <dbReference type="PROSITE" id="PS50238"/>
    </source>
</evidence>
<dbReference type="GO" id="GO:0007165">
    <property type="term" value="P:signal transduction"/>
    <property type="evidence" value="ECO:0007669"/>
    <property type="project" value="InterPro"/>
</dbReference>
<dbReference type="OrthoDB" id="6277039at2759"/>
<feature type="domain" description="Rho-GAP" evidence="1">
    <location>
        <begin position="1"/>
        <end position="45"/>
    </location>
</feature>
<dbReference type="AlphaFoldDB" id="A0A3P7MQS0"/>
<dbReference type="PROSITE" id="PS50238">
    <property type="entry name" value="RHOGAP"/>
    <property type="match status" value="1"/>
</dbReference>